<evidence type="ECO:0000256" key="1">
    <source>
        <dbReference type="ARBA" id="ARBA00023015"/>
    </source>
</evidence>
<gene>
    <name evidence="5" type="ORF">FH969_08265</name>
</gene>
<dbReference type="SUPFAM" id="SSF47413">
    <property type="entry name" value="lambda repressor-like DNA-binding domains"/>
    <property type="match status" value="1"/>
</dbReference>
<dbReference type="PANTHER" id="PTHR30146:SF109">
    <property type="entry name" value="HTH-TYPE TRANSCRIPTIONAL REGULATOR GALS"/>
    <property type="match status" value="1"/>
</dbReference>
<dbReference type="CDD" id="cd01392">
    <property type="entry name" value="HTH_LacI"/>
    <property type="match status" value="1"/>
</dbReference>
<dbReference type="GO" id="GO:0000976">
    <property type="term" value="F:transcription cis-regulatory region binding"/>
    <property type="evidence" value="ECO:0007669"/>
    <property type="project" value="TreeGrafter"/>
</dbReference>
<dbReference type="EMBL" id="VENP01000026">
    <property type="protein sequence ID" value="TNU74050.1"/>
    <property type="molecule type" value="Genomic_DNA"/>
</dbReference>
<dbReference type="Gene3D" id="1.10.260.40">
    <property type="entry name" value="lambda repressor-like DNA-binding domains"/>
    <property type="match status" value="1"/>
</dbReference>
<reference evidence="5 6" key="1">
    <citation type="submission" date="2019-06" db="EMBL/GenBank/DDBJ databases">
        <title>Draft genome sequence of Miniimonas arenae KCTC 19750T isolated from sea sand.</title>
        <authorList>
            <person name="Park S.-J."/>
        </authorList>
    </citation>
    <scope>NUCLEOTIDE SEQUENCE [LARGE SCALE GENOMIC DNA]</scope>
    <source>
        <strain evidence="5 6">KCTC 19750</strain>
    </source>
</reference>
<evidence type="ECO:0000256" key="3">
    <source>
        <dbReference type="ARBA" id="ARBA00023163"/>
    </source>
</evidence>
<dbReference type="AlphaFoldDB" id="A0A5C5BDS4"/>
<sequence>MPVRPRPSVADVARIARVSVGTVSNVLNRPERVSEGTRERVLAAIEELDFVPSASARQLRAGVAQTVGAIVLDVGNPFFTLIARGIEDRLEADGLALLVSSSDDDPARETRFLNLYEQHGVRGVLVTPCGPDLSDFEALRERGTHVVLMDADADSSFPSVSVDDVHGGSLAVGHLVARGHERIAFVNGPASIRQCVDRLLGARAALADAGRSPKDLLEVPITSLNVESGDDAALRILAMPEDERPTGIFCVNDLVALGVLRTLLRRGVRVPQDIAVVGYDDISFAGMLMVPLTTIRQPIHEIGWAAADLLLRQDDRASGPEHVQFTPELVVRMSSDPDATP</sequence>
<dbReference type="InterPro" id="IPR010982">
    <property type="entry name" value="Lambda_DNA-bd_dom_sf"/>
</dbReference>
<accession>A0A5C5BDS4</accession>
<dbReference type="PANTHER" id="PTHR30146">
    <property type="entry name" value="LACI-RELATED TRANSCRIPTIONAL REPRESSOR"/>
    <property type="match status" value="1"/>
</dbReference>
<dbReference type="InterPro" id="IPR028082">
    <property type="entry name" value="Peripla_BP_I"/>
</dbReference>
<dbReference type="SMART" id="SM00354">
    <property type="entry name" value="HTH_LACI"/>
    <property type="match status" value="1"/>
</dbReference>
<dbReference type="Gene3D" id="3.40.50.2300">
    <property type="match status" value="2"/>
</dbReference>
<keyword evidence="1" id="KW-0805">Transcription regulation</keyword>
<keyword evidence="3" id="KW-0804">Transcription</keyword>
<comment type="caution">
    <text evidence="5">The sequence shown here is derived from an EMBL/GenBank/DDBJ whole genome shotgun (WGS) entry which is preliminary data.</text>
</comment>
<evidence type="ECO:0000256" key="2">
    <source>
        <dbReference type="ARBA" id="ARBA00023125"/>
    </source>
</evidence>
<dbReference type="InterPro" id="IPR046335">
    <property type="entry name" value="LacI/GalR-like_sensor"/>
</dbReference>
<organism evidence="5 6">
    <name type="scientific">Miniimonas arenae</name>
    <dbReference type="NCBI Taxonomy" id="676201"/>
    <lineage>
        <taxon>Bacteria</taxon>
        <taxon>Bacillati</taxon>
        <taxon>Actinomycetota</taxon>
        <taxon>Actinomycetes</taxon>
        <taxon>Micrococcales</taxon>
        <taxon>Beutenbergiaceae</taxon>
        <taxon>Miniimonas</taxon>
    </lineage>
</organism>
<dbReference type="Proteomes" id="UP000313849">
    <property type="component" value="Unassembled WGS sequence"/>
</dbReference>
<dbReference type="Pfam" id="PF13377">
    <property type="entry name" value="Peripla_BP_3"/>
    <property type="match status" value="1"/>
</dbReference>
<proteinExistence type="predicted"/>
<dbReference type="SUPFAM" id="SSF53822">
    <property type="entry name" value="Periplasmic binding protein-like I"/>
    <property type="match status" value="1"/>
</dbReference>
<dbReference type="Pfam" id="PF00356">
    <property type="entry name" value="LacI"/>
    <property type="match status" value="1"/>
</dbReference>
<dbReference type="PROSITE" id="PS50932">
    <property type="entry name" value="HTH_LACI_2"/>
    <property type="match status" value="1"/>
</dbReference>
<dbReference type="GO" id="GO:0003700">
    <property type="term" value="F:DNA-binding transcription factor activity"/>
    <property type="evidence" value="ECO:0007669"/>
    <property type="project" value="TreeGrafter"/>
</dbReference>
<dbReference type="PROSITE" id="PS00356">
    <property type="entry name" value="HTH_LACI_1"/>
    <property type="match status" value="1"/>
</dbReference>
<dbReference type="InterPro" id="IPR000843">
    <property type="entry name" value="HTH_LacI"/>
</dbReference>
<keyword evidence="2" id="KW-0238">DNA-binding</keyword>
<name>A0A5C5BDS4_9MICO</name>
<protein>
    <submittedName>
        <fullName evidence="5">LacI family transcriptional regulator</fullName>
    </submittedName>
</protein>
<feature type="domain" description="HTH lacI-type" evidence="4">
    <location>
        <begin position="7"/>
        <end position="61"/>
    </location>
</feature>
<evidence type="ECO:0000313" key="6">
    <source>
        <dbReference type="Proteomes" id="UP000313849"/>
    </source>
</evidence>
<evidence type="ECO:0000313" key="5">
    <source>
        <dbReference type="EMBL" id="TNU74050.1"/>
    </source>
</evidence>
<keyword evidence="6" id="KW-1185">Reference proteome</keyword>
<dbReference type="OrthoDB" id="37081at2"/>
<evidence type="ECO:0000259" key="4">
    <source>
        <dbReference type="PROSITE" id="PS50932"/>
    </source>
</evidence>
<dbReference type="CDD" id="cd06293">
    <property type="entry name" value="PBP1_LacI-like"/>
    <property type="match status" value="1"/>
</dbReference>